<evidence type="ECO:0000259" key="3">
    <source>
        <dbReference type="Pfam" id="PF01557"/>
    </source>
</evidence>
<evidence type="ECO:0000313" key="5">
    <source>
        <dbReference type="Proteomes" id="UP000199597"/>
    </source>
</evidence>
<dbReference type="PANTHER" id="PTHR42796">
    <property type="entry name" value="FUMARYLACETOACETATE HYDROLASE DOMAIN-CONTAINING PROTEIN 2A-RELATED"/>
    <property type="match status" value="1"/>
</dbReference>
<dbReference type="InterPro" id="IPR011234">
    <property type="entry name" value="Fumarylacetoacetase-like_C"/>
</dbReference>
<dbReference type="STRING" id="1136497.SAMN04489752_0347"/>
<dbReference type="Gene3D" id="3.90.850.10">
    <property type="entry name" value="Fumarylacetoacetase-like, C-terminal domain"/>
    <property type="match status" value="1"/>
</dbReference>
<dbReference type="EMBL" id="LT629766">
    <property type="protein sequence ID" value="SDR81896.1"/>
    <property type="molecule type" value="Genomic_DNA"/>
</dbReference>
<gene>
    <name evidence="4" type="ORF">SAMN04489752_0347</name>
</gene>
<dbReference type="InterPro" id="IPR036663">
    <property type="entry name" value="Fumarylacetoacetase_C_sf"/>
</dbReference>
<dbReference type="Proteomes" id="UP000199597">
    <property type="component" value="Chromosome I"/>
</dbReference>
<dbReference type="SUPFAM" id="SSF56529">
    <property type="entry name" value="FAH"/>
    <property type="match status" value="1"/>
</dbReference>
<evidence type="ECO:0000256" key="2">
    <source>
        <dbReference type="ARBA" id="ARBA00022723"/>
    </source>
</evidence>
<dbReference type="FunFam" id="3.90.850.10:FF:000002">
    <property type="entry name" value="2-hydroxyhepta-2,4-diene-1,7-dioate isomerase"/>
    <property type="match status" value="1"/>
</dbReference>
<keyword evidence="5" id="KW-1185">Reference proteome</keyword>
<accession>A0A1H1M579</accession>
<dbReference type="GO" id="GO:0016853">
    <property type="term" value="F:isomerase activity"/>
    <property type="evidence" value="ECO:0007669"/>
    <property type="project" value="UniProtKB-ARBA"/>
</dbReference>
<dbReference type="PANTHER" id="PTHR42796:SF4">
    <property type="entry name" value="FUMARYLACETOACETATE HYDROLASE DOMAIN-CONTAINING PROTEIN 2A"/>
    <property type="match status" value="1"/>
</dbReference>
<dbReference type="GO" id="GO:0046872">
    <property type="term" value="F:metal ion binding"/>
    <property type="evidence" value="ECO:0007669"/>
    <property type="project" value="UniProtKB-KW"/>
</dbReference>
<sequence>MELLRLGPIGHEIPAVRHDGVCFDLRPLTDDIAPSFFAADGVERVRNALAAGELKPLDGADEMRIGAPLTRPSSIVCVGMNYAAHAREAGAEPPERPVVFFKMPSTIAGPNDPIELPPYATKADWEVELGVVIGSRTFRVASAEEGLNNVAGYVLGNDLSERRLQIDESGGQWSKGKNLPGFTPLGPWIRPAAEVDPRDLRLRSWVNREARQDSSTSDLIFSVGEIIFQLSQAMAFEPGDVILTGTPQGVALSGKFPYLTDGDVVEIELEGLGRHRQVVTVTE</sequence>
<dbReference type="RefSeq" id="WP_092009461.1">
    <property type="nucleotide sequence ID" value="NZ_LT629766.1"/>
</dbReference>
<organism evidence="4 5">
    <name type="scientific">Brevibacterium siliguriense</name>
    <dbReference type="NCBI Taxonomy" id="1136497"/>
    <lineage>
        <taxon>Bacteria</taxon>
        <taxon>Bacillati</taxon>
        <taxon>Actinomycetota</taxon>
        <taxon>Actinomycetes</taxon>
        <taxon>Micrococcales</taxon>
        <taxon>Brevibacteriaceae</taxon>
        <taxon>Brevibacterium</taxon>
    </lineage>
</organism>
<dbReference type="GO" id="GO:0019752">
    <property type="term" value="P:carboxylic acid metabolic process"/>
    <property type="evidence" value="ECO:0007669"/>
    <property type="project" value="UniProtKB-ARBA"/>
</dbReference>
<keyword evidence="2" id="KW-0479">Metal-binding</keyword>
<protein>
    <submittedName>
        <fullName evidence="4">2-keto-4-pentenoate hydratase/2-oxohepta-3-ene-1,7-dioic acid hydratase (Catechol pathway)</fullName>
    </submittedName>
</protein>
<evidence type="ECO:0000256" key="1">
    <source>
        <dbReference type="ARBA" id="ARBA00010211"/>
    </source>
</evidence>
<feature type="domain" description="Fumarylacetoacetase-like C-terminal" evidence="3">
    <location>
        <begin position="75"/>
        <end position="279"/>
    </location>
</feature>
<dbReference type="InterPro" id="IPR051121">
    <property type="entry name" value="FAH"/>
</dbReference>
<reference evidence="5" key="1">
    <citation type="submission" date="2016-10" db="EMBL/GenBank/DDBJ databases">
        <authorList>
            <person name="Varghese N."/>
            <person name="Submissions S."/>
        </authorList>
    </citation>
    <scope>NUCLEOTIDE SEQUENCE [LARGE SCALE GENOMIC DNA]</scope>
    <source>
        <strain evidence="5">DSM 23676</strain>
    </source>
</reference>
<dbReference type="Pfam" id="PF01557">
    <property type="entry name" value="FAA_hydrolase"/>
    <property type="match status" value="1"/>
</dbReference>
<comment type="similarity">
    <text evidence="1">Belongs to the FAH family.</text>
</comment>
<dbReference type="OrthoDB" id="9805307at2"/>
<evidence type="ECO:0000313" key="4">
    <source>
        <dbReference type="EMBL" id="SDR81896.1"/>
    </source>
</evidence>
<dbReference type="AlphaFoldDB" id="A0A1H1M579"/>
<proteinExistence type="inferred from homology"/>
<name>A0A1H1M579_9MICO</name>